<evidence type="ECO:0000313" key="1">
    <source>
        <dbReference type="EMBL" id="UBF23443.1"/>
    </source>
</evidence>
<gene>
    <name evidence="1" type="ORF">HRTV-28_gp5</name>
</gene>
<reference evidence="1" key="1">
    <citation type="submission" date="2021-05" db="EMBL/GenBank/DDBJ databases">
        <title>Diversity, taxonomy and evolution of archaeal viruses of the class Caudoviricetes.</title>
        <authorList>
            <person name="Liu Y."/>
            <person name="Demina T.A."/>
            <person name="Roux S."/>
            <person name="Aiewsakun P."/>
            <person name="Kazlauskas D."/>
            <person name="Simmonds P."/>
            <person name="Prangishvili D."/>
            <person name="Oksanen H.M."/>
            <person name="Krupovic M."/>
        </authorList>
    </citation>
    <scope>NUCLEOTIDE SEQUENCE</scope>
    <source>
        <strain evidence="1">HRTV-28/28</strain>
    </source>
</reference>
<proteinExistence type="predicted"/>
<sequence>MTEYTSIRVTVDAKENAEKSKRDGETWNDYLQRCTENPPEVREYVDADTAAGDSGPVTLEAGEYAKIADEVEGRMR</sequence>
<name>A0AAE8Y1Y2_9CAUD</name>
<organism evidence="1 2">
    <name type="scientific">Halorubrum tailed virus 28</name>
    <dbReference type="NCBI Taxonomy" id="2878009"/>
    <lineage>
        <taxon>Viruses</taxon>
        <taxon>Duplodnaviria</taxon>
        <taxon>Heunggongvirae</taxon>
        <taxon>Uroviricota</taxon>
        <taxon>Caudoviricetes</taxon>
        <taxon>Suolaviridae</taxon>
        <taxon>Pormufvirus</taxon>
        <taxon>Pormufvirus salinum</taxon>
        <taxon>Pormufvirus HRTV28</taxon>
    </lineage>
</organism>
<accession>A0AAE8Y1Y2</accession>
<evidence type="ECO:0000313" key="2">
    <source>
        <dbReference type="Proteomes" id="UP000827176"/>
    </source>
</evidence>
<dbReference type="Proteomes" id="UP000827176">
    <property type="component" value="Segment"/>
</dbReference>
<dbReference type="EMBL" id="MZ334528">
    <property type="protein sequence ID" value="UBF23443.1"/>
    <property type="molecule type" value="Genomic_DNA"/>
</dbReference>
<keyword evidence="2" id="KW-1185">Reference proteome</keyword>
<protein>
    <submittedName>
        <fullName evidence="1">Antitoxin VapB3</fullName>
    </submittedName>
</protein>